<proteinExistence type="inferred from homology"/>
<keyword evidence="1 2" id="KW-0808">Transferase</keyword>
<dbReference type="GO" id="GO:0009252">
    <property type="term" value="P:peptidoglycan biosynthetic process"/>
    <property type="evidence" value="ECO:0007669"/>
    <property type="project" value="UniProtKB-UniRule"/>
</dbReference>
<evidence type="ECO:0000313" key="4">
    <source>
        <dbReference type="Proteomes" id="UP000250086"/>
    </source>
</evidence>
<dbReference type="RefSeq" id="WP_113743869.1">
    <property type="nucleotide sequence ID" value="NZ_UAPU01000007.1"/>
</dbReference>
<feature type="binding site" evidence="2">
    <location>
        <position position="40"/>
    </location>
    <ligand>
        <name>substrate</name>
    </ligand>
</feature>
<feature type="binding site" evidence="2">
    <location>
        <begin position="195"/>
        <end position="197"/>
    </location>
    <ligand>
        <name>substrate</name>
    </ligand>
</feature>
<comment type="subunit">
    <text evidence="2">Homodimer.</text>
</comment>
<protein>
    <recommendedName>
        <fullName evidence="2">Ditrans,polycis-undecaprenyl-diphosphate synthase ((2E,6E)-farnesyl-diphosphate specific)</fullName>
        <ecNumber evidence="2">2.5.1.31</ecNumber>
    </recommendedName>
    <alternativeName>
        <fullName evidence="2">Ditrans,polycis-undecaprenylcistransferase</fullName>
    </alternativeName>
    <alternativeName>
        <fullName evidence="2">Undecaprenyl diphosphate synthase</fullName>
        <shortName evidence="2">UDS</shortName>
    </alternativeName>
    <alternativeName>
        <fullName evidence="2">Undecaprenyl pyrophosphate synthase</fullName>
        <shortName evidence="2">UPP synthase</shortName>
    </alternativeName>
</protein>
<dbReference type="OrthoDB" id="4191603at2"/>
<feature type="binding site" evidence="2">
    <location>
        <position position="74"/>
    </location>
    <ligand>
        <name>substrate</name>
    </ligand>
</feature>
<dbReference type="CDD" id="cd00475">
    <property type="entry name" value="Cis_IPPS"/>
    <property type="match status" value="1"/>
</dbReference>
<sequence length="252" mass="28614">MLDKKICAGRDLKIPRHLAIIMDGNGRWAERKGMSRIRGHHKGADVVTNVIKSATALEIQKLTLFAFSSENWRRPQAEVSALMELFALSLKRQVAKLNENNIRLNVIGDISRFSPSLVKSIEKAQDLTCNNDGLTLNIAANYGGRWDMVQATRVLASMVKKGQVQAQDIDESMLQQHLSCPDDVDLLIRTGGEMRISNFLLWQCAYAEFYVTDTLWPDFDDSELLLALQFFSKRERRFGMTSKQIQEQESGY</sequence>
<dbReference type="InterPro" id="IPR018520">
    <property type="entry name" value="UPP_synth-like_CS"/>
</dbReference>
<dbReference type="EMBL" id="UAPV01000001">
    <property type="protein sequence ID" value="SPT69720.1"/>
    <property type="molecule type" value="Genomic_DNA"/>
</dbReference>
<dbReference type="PANTHER" id="PTHR10291">
    <property type="entry name" value="DEHYDRODOLICHYL DIPHOSPHATE SYNTHASE FAMILY MEMBER"/>
    <property type="match status" value="1"/>
</dbReference>
<comment type="cofactor">
    <cofactor evidence="2">
        <name>Mg(2+)</name>
        <dbReference type="ChEBI" id="CHEBI:18420"/>
    </cofactor>
    <text evidence="2">Binds 2 magnesium ions per subunit.</text>
</comment>
<evidence type="ECO:0000313" key="3">
    <source>
        <dbReference type="EMBL" id="SPT69720.1"/>
    </source>
</evidence>
<keyword evidence="2" id="KW-0133">Cell shape</keyword>
<dbReference type="GO" id="GO:0008834">
    <property type="term" value="F:ditrans,polycis-undecaprenyl-diphosphate synthase [(2E,6E)-farnesyl-diphosphate specific] activity"/>
    <property type="evidence" value="ECO:0007669"/>
    <property type="project" value="UniProtKB-UniRule"/>
</dbReference>
<comment type="catalytic activity">
    <reaction evidence="2">
        <text>8 isopentenyl diphosphate + (2E,6E)-farnesyl diphosphate = di-trans,octa-cis-undecaprenyl diphosphate + 8 diphosphate</text>
        <dbReference type="Rhea" id="RHEA:27551"/>
        <dbReference type="ChEBI" id="CHEBI:33019"/>
        <dbReference type="ChEBI" id="CHEBI:58405"/>
        <dbReference type="ChEBI" id="CHEBI:128769"/>
        <dbReference type="ChEBI" id="CHEBI:175763"/>
        <dbReference type="EC" id="2.5.1.31"/>
    </reaction>
</comment>
<dbReference type="FunFam" id="3.40.1180.10:FF:000001">
    <property type="entry name" value="(2E,6E)-farnesyl-diphosphate-specific ditrans,polycis-undecaprenyl-diphosphate synthase"/>
    <property type="match status" value="1"/>
</dbReference>
<gene>
    <name evidence="2 3" type="primary">uppS</name>
    <name evidence="3" type="ORF">NCTC13093_01100</name>
</gene>
<feature type="active site" evidence="2">
    <location>
        <position position="23"/>
    </location>
</feature>
<keyword evidence="2" id="KW-0573">Peptidoglycan synthesis</keyword>
<reference evidence="3 4" key="1">
    <citation type="submission" date="2018-06" db="EMBL/GenBank/DDBJ databases">
        <authorList>
            <consortium name="Pathogen Informatics"/>
            <person name="Doyle S."/>
        </authorList>
    </citation>
    <scope>NUCLEOTIDE SEQUENCE [LARGE SCALE GENOMIC DNA]</scope>
    <source>
        <strain evidence="3 4">NCTC13093</strain>
    </source>
</reference>
<dbReference type="InterPro" id="IPR001441">
    <property type="entry name" value="UPP_synth-like"/>
</dbReference>
<dbReference type="Gene3D" id="3.40.1180.10">
    <property type="entry name" value="Decaprenyl diphosphate synthase-like"/>
    <property type="match status" value="1"/>
</dbReference>
<feature type="binding site" evidence="2">
    <location>
        <position position="28"/>
    </location>
    <ligand>
        <name>substrate</name>
    </ligand>
</feature>
<comment type="similarity">
    <text evidence="2">Belongs to the UPP synthase family.</text>
</comment>
<feature type="binding site" evidence="2">
    <location>
        <position position="23"/>
    </location>
    <ligand>
        <name>Mg(2+)</name>
        <dbReference type="ChEBI" id="CHEBI:18420"/>
    </ligand>
</feature>
<dbReference type="PROSITE" id="PS01066">
    <property type="entry name" value="UPP_SYNTHASE"/>
    <property type="match status" value="1"/>
</dbReference>
<dbReference type="SUPFAM" id="SSF64005">
    <property type="entry name" value="Undecaprenyl diphosphate synthase"/>
    <property type="match status" value="1"/>
</dbReference>
<dbReference type="NCBIfam" id="TIGR00055">
    <property type="entry name" value="uppS"/>
    <property type="match status" value="1"/>
</dbReference>
<dbReference type="PANTHER" id="PTHR10291:SF0">
    <property type="entry name" value="DEHYDRODOLICHYL DIPHOSPHATE SYNTHASE 2"/>
    <property type="match status" value="1"/>
</dbReference>
<dbReference type="Pfam" id="PF01255">
    <property type="entry name" value="Prenyltransf"/>
    <property type="match status" value="1"/>
</dbReference>
<evidence type="ECO:0000256" key="2">
    <source>
        <dbReference type="HAMAP-Rule" id="MF_01139"/>
    </source>
</evidence>
<dbReference type="GO" id="GO:0000287">
    <property type="term" value="F:magnesium ion binding"/>
    <property type="evidence" value="ECO:0007669"/>
    <property type="project" value="UniProtKB-UniRule"/>
</dbReference>
<dbReference type="GO" id="GO:0005829">
    <property type="term" value="C:cytosol"/>
    <property type="evidence" value="ECO:0007669"/>
    <property type="project" value="TreeGrafter"/>
</dbReference>
<dbReference type="GO" id="GO:0016094">
    <property type="term" value="P:polyprenol biosynthetic process"/>
    <property type="evidence" value="ECO:0007669"/>
    <property type="project" value="TreeGrafter"/>
</dbReference>
<dbReference type="HAMAP" id="MF_01139">
    <property type="entry name" value="ISPT"/>
    <property type="match status" value="1"/>
</dbReference>
<feature type="active site" description="Proton acceptor" evidence="2">
    <location>
        <position position="71"/>
    </location>
</feature>
<name>A0A2X0VET5_9GAMM</name>
<keyword evidence="2" id="KW-0460">Magnesium</keyword>
<feature type="binding site" evidence="2">
    <location>
        <position position="36"/>
    </location>
    <ligand>
        <name>substrate</name>
    </ligand>
</feature>
<dbReference type="InterPro" id="IPR036424">
    <property type="entry name" value="UPP_synth-like_sf"/>
</dbReference>
<dbReference type="AlphaFoldDB" id="A0A2X0VET5"/>
<comment type="function">
    <text evidence="2">Catalyzes the sequential condensation of isopentenyl diphosphate (IPP) with (2E,6E)-farnesyl diphosphate (E,E-FPP) to yield (2Z,6Z,10Z,14Z,18Z,22Z,26Z,30Z,34E,38E)-undecaprenyl diphosphate (di-trans,octa-cis-UPP). UPP is the precursor of glycosyl carrier lipid in the biosynthesis of bacterial cell wall polysaccharide components such as peptidoglycan and lipopolysaccharide.</text>
</comment>
<feature type="binding site" evidence="2">
    <location>
        <position position="189"/>
    </location>
    <ligand>
        <name>substrate</name>
    </ligand>
</feature>
<feature type="binding site" evidence="2">
    <location>
        <position position="72"/>
    </location>
    <ligand>
        <name>substrate</name>
    </ligand>
</feature>
<dbReference type="EC" id="2.5.1.31" evidence="2"/>
<keyword evidence="2" id="KW-0961">Cell wall biogenesis/degradation</keyword>
<evidence type="ECO:0000256" key="1">
    <source>
        <dbReference type="ARBA" id="ARBA00022679"/>
    </source>
</evidence>
<organism evidence="3 4">
    <name type="scientific">Anaerobiospirillum thomasii</name>
    <dbReference type="NCBI Taxonomy" id="179995"/>
    <lineage>
        <taxon>Bacteria</taxon>
        <taxon>Pseudomonadati</taxon>
        <taxon>Pseudomonadota</taxon>
        <taxon>Gammaproteobacteria</taxon>
        <taxon>Aeromonadales</taxon>
        <taxon>Succinivibrionaceae</taxon>
        <taxon>Anaerobiospirillum</taxon>
    </lineage>
</organism>
<feature type="binding site" evidence="2">
    <location>
        <position position="208"/>
    </location>
    <ligand>
        <name>Mg(2+)</name>
        <dbReference type="ChEBI" id="CHEBI:18420"/>
    </ligand>
</feature>
<dbReference type="Proteomes" id="UP000250086">
    <property type="component" value="Unassembled WGS sequence"/>
</dbReference>
<feature type="binding site" evidence="2">
    <location>
        <begin position="24"/>
        <end position="27"/>
    </location>
    <ligand>
        <name>substrate</name>
    </ligand>
</feature>
<dbReference type="GO" id="GO:0008360">
    <property type="term" value="P:regulation of cell shape"/>
    <property type="evidence" value="ECO:0007669"/>
    <property type="project" value="UniProtKB-KW"/>
</dbReference>
<keyword evidence="4" id="KW-1185">Reference proteome</keyword>
<accession>A0A2X0VET5</accession>
<feature type="binding site" evidence="2">
    <location>
        <begin position="68"/>
        <end position="70"/>
    </location>
    <ligand>
        <name>substrate</name>
    </ligand>
</feature>
<keyword evidence="2" id="KW-0479">Metal-binding</keyword>
<dbReference type="GO" id="GO:0071555">
    <property type="term" value="P:cell wall organization"/>
    <property type="evidence" value="ECO:0007669"/>
    <property type="project" value="UniProtKB-KW"/>
</dbReference>